<dbReference type="NCBIfam" id="TIGR00091">
    <property type="entry name" value="tRNA (guanosine(46)-N7)-methyltransferase TrmB"/>
    <property type="match status" value="1"/>
</dbReference>
<name>A0A507F1Y6_9FUNG</name>
<dbReference type="GO" id="GO:0106143">
    <property type="term" value="C:tRNA (m7G46) methyltransferase complex"/>
    <property type="evidence" value="ECO:0007669"/>
    <property type="project" value="UniProtKB-ARBA"/>
</dbReference>
<feature type="binding site" evidence="11">
    <location>
        <position position="386"/>
    </location>
    <ligand>
        <name>S-adenosyl-L-methionine</name>
        <dbReference type="ChEBI" id="CHEBI:59789"/>
    </ligand>
</feature>
<feature type="binding site" evidence="11">
    <location>
        <position position="469"/>
    </location>
    <ligand>
        <name>S-adenosyl-L-methionine</name>
        <dbReference type="ChEBI" id="CHEBI:59789"/>
    </ligand>
</feature>
<dbReference type="HAMAP" id="MF_03055">
    <property type="entry name" value="tRNA_methyltr_TrmB_euk"/>
    <property type="match status" value="1"/>
</dbReference>
<dbReference type="EC" id="2.1.1.33" evidence="11"/>
<dbReference type="Proteomes" id="UP000320333">
    <property type="component" value="Unassembled WGS sequence"/>
</dbReference>
<dbReference type="GO" id="GO:0008176">
    <property type="term" value="F:tRNA (guanine(46)-N7)-methyltransferase activity"/>
    <property type="evidence" value="ECO:0007669"/>
    <property type="project" value="UniProtKB-UniRule"/>
</dbReference>
<keyword evidence="14" id="KW-1185">Reference proteome</keyword>
<dbReference type="FunFam" id="3.40.50.150:FF:000060">
    <property type="entry name" value="tRNA (guanine-N(7)-)-methyltransferase"/>
    <property type="match status" value="1"/>
</dbReference>
<dbReference type="GO" id="GO:0000049">
    <property type="term" value="F:tRNA binding"/>
    <property type="evidence" value="ECO:0007669"/>
    <property type="project" value="UniProtKB-UniRule"/>
</dbReference>
<feature type="binding site" evidence="11">
    <location>
        <begin position="548"/>
        <end position="550"/>
    </location>
    <ligand>
        <name>S-adenosyl-L-methionine</name>
        <dbReference type="ChEBI" id="CHEBI:59789"/>
    </ligand>
</feature>
<sequence length="1023" mass="114816">MSRIANGVAHAAQKQLASLKNSGSLNPRFGYFRVTSSEFVAVTGVDSKIGETEGEVFVTVAADAIVFSASLSHVLMVFRCPHSPASNGNHGPAAPLDTSSFQYKGTLATPGGFFNFAKDVFHDGSPDFKATAIRELHEECSKLVGENWTIKKEDVHYCGSECNNWRDIRWAHANNYVPTVAAQFSVVIEKDAPTLPIVHGSDDACGNAYWVDIRIVDFLYSKYKHVFDAFIGEFSQSEFDAFMRNQELFKLDGNGLPRNISKRENSILANATDTTHVLDFVEGKEYQYSDFAFDHVKNIVRARDQLVRNRESAAKKRAMEEAAGDDPQLPQKKFFRQRAHANPFVDHNLTYPVKPDAFDWSANDCYPALYSKAPEQKRVVEFVDVGCGYGGLLTSLSPLFPSKLILGMEIRPKVQEYVLQRILALRAQNKEKKVDESGSFQNISVMRMNAMKFLPNFFEKGQLEKLFFLFPDPHFKKKKHKARIITPQLLAEYAFILKPGGIIYTVTDVRDLHEWMVKHLDAHPLFARLTESELEADAACVDAVCNGTEEAKKVERNGGTKFLMCYRRLEKSRVGEEWAGVPPLMGEEEGEEKAAAVLRRRENEKGEEEEGALDNKQVLLQQTPAKCRRVQLITAPRCISGGRFNVLISDGKHTINAMFAAETVAQMEQRVGIHFTQKRGAIVSISLAAFAYAIQKSRLVYHLTVQKAWYVGAEDNHTINTPKLISKDKDFLTRVAPMLELDNQACVYLEEDPDQLGGLPFIRGNKRDEVKLWTTGRHVGWGDFELRDNQCRIPVDQILKTHMLVPASTRSKRKIVEDSEDESDYPQNKMMRPNPSALATPLIKNLKSLQETIPDSVPASDPSPIFAVRISRANSRAAAAAYPHSGWSKFAMSGCVRSTGQSGGSDAKMQVETEVEFSQSDLWSEEVLSGNSGIVNPNAAVRRLDENWDRRLDELHRQHVSLHLANQHAKFCEETDARVGEEKQLEVESITVHGVRILDPGFAIPKLYSLNEIMHECLERLAK</sequence>
<evidence type="ECO:0000256" key="2">
    <source>
        <dbReference type="ARBA" id="ARBA00004123"/>
    </source>
</evidence>
<dbReference type="AlphaFoldDB" id="A0A507F1Y6"/>
<gene>
    <name evidence="11" type="primary">TRM8</name>
    <name evidence="13" type="ORF">CcCBS67573_g06786</name>
</gene>
<evidence type="ECO:0000256" key="7">
    <source>
        <dbReference type="ARBA" id="ARBA00022694"/>
    </source>
</evidence>
<dbReference type="Pfam" id="PF02390">
    <property type="entry name" value="Methyltransf_4"/>
    <property type="match status" value="1"/>
</dbReference>
<evidence type="ECO:0000256" key="11">
    <source>
        <dbReference type="HAMAP-Rule" id="MF_03055"/>
    </source>
</evidence>
<dbReference type="UniPathway" id="UPA00989"/>
<dbReference type="SUPFAM" id="SSF53335">
    <property type="entry name" value="S-adenosyl-L-methionine-dependent methyltransferases"/>
    <property type="match status" value="1"/>
</dbReference>
<comment type="pathway">
    <text evidence="10 11">tRNA modification; N(7)-methylguanine-tRNA biosynthesis.</text>
</comment>
<evidence type="ECO:0000256" key="5">
    <source>
        <dbReference type="ARBA" id="ARBA00022679"/>
    </source>
</evidence>
<dbReference type="PANTHER" id="PTHR23417:SF16">
    <property type="entry name" value="TRNA (GUANINE-N(7)-)-METHYLTRANSFERASE"/>
    <property type="match status" value="1"/>
</dbReference>
<keyword evidence="6 11" id="KW-0949">S-adenosyl-L-methionine</keyword>
<comment type="function">
    <text evidence="11">Catalyzes the formation of N(7)-methylguanine at position 46 (m7G46) in tRNA.</text>
</comment>
<comment type="caution">
    <text evidence="13">The sequence shown here is derived from an EMBL/GenBank/DDBJ whole genome shotgun (WGS) entry which is preliminary data.</text>
</comment>
<protein>
    <recommendedName>
        <fullName evidence="11">tRNA (guanine-N(7)-)-methyltransferase</fullName>
        <ecNumber evidence="11">2.1.1.33</ecNumber>
    </recommendedName>
    <alternativeName>
        <fullName evidence="11">Transfer RNA methyltransferase 8</fullName>
    </alternativeName>
    <alternativeName>
        <fullName evidence="11">tRNA (guanine(46)-N(7))-methyltransferase</fullName>
    </alternativeName>
    <alternativeName>
        <fullName evidence="11">tRNA(m7G46)-methyltransferase</fullName>
    </alternativeName>
</protein>
<comment type="similarity">
    <text evidence="11">Belongs to the class I-like SAM-binding methyltransferase superfamily. TrmB family.</text>
</comment>
<feature type="binding site" evidence="11">
    <location>
        <begin position="409"/>
        <end position="410"/>
    </location>
    <ligand>
        <name>S-adenosyl-L-methionine</name>
        <dbReference type="ChEBI" id="CHEBI:59789"/>
    </ligand>
</feature>
<feature type="active site" evidence="11">
    <location>
        <position position="472"/>
    </location>
</feature>
<dbReference type="PANTHER" id="PTHR23417">
    <property type="entry name" value="3-DEOXY-D-MANNO-OCTULOSONIC-ACID TRANSFERASE/TRNA GUANINE-N 7 - -METHYLTRANSFERASE"/>
    <property type="match status" value="1"/>
</dbReference>
<keyword evidence="3 11" id="KW-0820">tRNA-binding</keyword>
<proteinExistence type="inferred from homology"/>
<evidence type="ECO:0000256" key="9">
    <source>
        <dbReference type="ARBA" id="ARBA00023242"/>
    </source>
</evidence>
<dbReference type="Gene3D" id="3.40.50.150">
    <property type="entry name" value="Vaccinia Virus protein VP39"/>
    <property type="match status" value="1"/>
</dbReference>
<keyword evidence="9 11" id="KW-0539">Nucleus</keyword>
<keyword evidence="7 11" id="KW-0819">tRNA processing</keyword>
<feature type="binding site" evidence="11">
    <location>
        <begin position="449"/>
        <end position="450"/>
    </location>
    <ligand>
        <name>S-adenosyl-L-methionine</name>
        <dbReference type="ChEBI" id="CHEBI:59789"/>
    </ligand>
</feature>
<evidence type="ECO:0000313" key="13">
    <source>
        <dbReference type="EMBL" id="TPX69695.1"/>
    </source>
</evidence>
<evidence type="ECO:0000256" key="1">
    <source>
        <dbReference type="ARBA" id="ARBA00000142"/>
    </source>
</evidence>
<dbReference type="STRING" id="246404.A0A507F1Y6"/>
<evidence type="ECO:0000256" key="12">
    <source>
        <dbReference type="SAM" id="MobiDB-lite"/>
    </source>
</evidence>
<dbReference type="GO" id="GO:0005634">
    <property type="term" value="C:nucleus"/>
    <property type="evidence" value="ECO:0007669"/>
    <property type="project" value="UniProtKB-SubCell"/>
</dbReference>
<comment type="subcellular location">
    <subcellularLocation>
        <location evidence="2 11">Nucleus</location>
    </subcellularLocation>
</comment>
<dbReference type="InterPro" id="IPR003358">
    <property type="entry name" value="tRNA_(Gua-N-7)_MeTrfase_Trmb"/>
</dbReference>
<evidence type="ECO:0000256" key="4">
    <source>
        <dbReference type="ARBA" id="ARBA00022603"/>
    </source>
</evidence>
<evidence type="ECO:0000313" key="14">
    <source>
        <dbReference type="Proteomes" id="UP000320333"/>
    </source>
</evidence>
<comment type="subunit">
    <text evidence="11">Forms a complex with TRM82.</text>
</comment>
<keyword evidence="8 11" id="KW-0694">RNA-binding</keyword>
<evidence type="ECO:0000256" key="6">
    <source>
        <dbReference type="ARBA" id="ARBA00022691"/>
    </source>
</evidence>
<dbReference type="OrthoDB" id="47276at2759"/>
<dbReference type="EMBL" id="QEAP01000308">
    <property type="protein sequence ID" value="TPX69695.1"/>
    <property type="molecule type" value="Genomic_DNA"/>
</dbReference>
<feature type="region of interest" description="Disordered" evidence="12">
    <location>
        <begin position="810"/>
        <end position="835"/>
    </location>
</feature>
<keyword evidence="5 11" id="KW-0808">Transferase</keyword>
<dbReference type="InterPro" id="IPR025763">
    <property type="entry name" value="Trm8_euk"/>
</dbReference>
<accession>A0A507F1Y6</accession>
<keyword evidence="4 11" id="KW-0489">Methyltransferase</keyword>
<dbReference type="CDD" id="cd02440">
    <property type="entry name" value="AdoMet_MTases"/>
    <property type="match status" value="1"/>
</dbReference>
<evidence type="ECO:0000256" key="3">
    <source>
        <dbReference type="ARBA" id="ARBA00022555"/>
    </source>
</evidence>
<dbReference type="PROSITE" id="PS51625">
    <property type="entry name" value="SAM_MT_TRMB"/>
    <property type="match status" value="1"/>
</dbReference>
<comment type="catalytic activity">
    <reaction evidence="1 11">
        <text>guanosine(46) in tRNA + S-adenosyl-L-methionine = N(7)-methylguanosine(46) in tRNA + S-adenosyl-L-homocysteine</text>
        <dbReference type="Rhea" id="RHEA:42708"/>
        <dbReference type="Rhea" id="RHEA-COMP:10188"/>
        <dbReference type="Rhea" id="RHEA-COMP:10189"/>
        <dbReference type="ChEBI" id="CHEBI:57856"/>
        <dbReference type="ChEBI" id="CHEBI:59789"/>
        <dbReference type="ChEBI" id="CHEBI:74269"/>
        <dbReference type="ChEBI" id="CHEBI:74480"/>
        <dbReference type="EC" id="2.1.1.33"/>
    </reaction>
</comment>
<reference evidence="13 14" key="1">
    <citation type="journal article" date="2019" name="Sci. Rep.">
        <title>Comparative genomics of chytrid fungi reveal insights into the obligate biotrophic and pathogenic lifestyle of Synchytrium endobioticum.</title>
        <authorList>
            <person name="van de Vossenberg B.T.L.H."/>
            <person name="Warris S."/>
            <person name="Nguyen H.D.T."/>
            <person name="van Gent-Pelzer M.P.E."/>
            <person name="Joly D.L."/>
            <person name="van de Geest H.C."/>
            <person name="Bonants P.J.M."/>
            <person name="Smith D.S."/>
            <person name="Levesque C.A."/>
            <person name="van der Lee T.A.J."/>
        </authorList>
    </citation>
    <scope>NUCLEOTIDE SEQUENCE [LARGE SCALE GENOMIC DNA]</scope>
    <source>
        <strain evidence="13 14">CBS 675.73</strain>
    </source>
</reference>
<dbReference type="InterPro" id="IPR029063">
    <property type="entry name" value="SAM-dependent_MTases_sf"/>
</dbReference>
<evidence type="ECO:0000256" key="10">
    <source>
        <dbReference type="ARBA" id="ARBA00060552"/>
    </source>
</evidence>
<evidence type="ECO:0000256" key="8">
    <source>
        <dbReference type="ARBA" id="ARBA00022884"/>
    </source>
</evidence>
<organism evidence="13 14">
    <name type="scientific">Chytriomyces confervae</name>
    <dbReference type="NCBI Taxonomy" id="246404"/>
    <lineage>
        <taxon>Eukaryota</taxon>
        <taxon>Fungi</taxon>
        <taxon>Fungi incertae sedis</taxon>
        <taxon>Chytridiomycota</taxon>
        <taxon>Chytridiomycota incertae sedis</taxon>
        <taxon>Chytridiomycetes</taxon>
        <taxon>Chytridiales</taxon>
        <taxon>Chytriomycetaceae</taxon>
        <taxon>Chytriomyces</taxon>
    </lineage>
</organism>